<dbReference type="OrthoDB" id="24599at10239"/>
<proteinExistence type="inferred from homology"/>
<keyword evidence="14" id="KW-1185">Reference proteome</keyword>
<dbReference type="KEGG" id="vg:20964454"/>
<feature type="region of interest" description="Disordered" evidence="12">
    <location>
        <begin position="159"/>
        <end position="190"/>
    </location>
</feature>
<dbReference type="InterPro" id="IPR043036">
    <property type="entry name" value="Phosphoprotein_C_viral"/>
</dbReference>
<dbReference type="GO" id="GO:0044423">
    <property type="term" value="C:virion component"/>
    <property type="evidence" value="ECO:0007669"/>
    <property type="project" value="UniProtKB-KW"/>
</dbReference>
<evidence type="ECO:0000256" key="5">
    <source>
        <dbReference type="ARBA" id="ARBA00022553"/>
    </source>
</evidence>
<dbReference type="RefSeq" id="YP_009094175.1">
    <property type="nucleotide sequence ID" value="NC_025364.1"/>
</dbReference>
<evidence type="ECO:0000256" key="4">
    <source>
        <dbReference type="ARBA" id="ARBA00020572"/>
    </source>
</evidence>
<accession>M4VQS6</accession>
<evidence type="ECO:0000256" key="6">
    <source>
        <dbReference type="ARBA" id="ARBA00022844"/>
    </source>
</evidence>
<feature type="compositionally biased region" description="Low complexity" evidence="12">
    <location>
        <begin position="165"/>
        <end position="180"/>
    </location>
</feature>
<protein>
    <recommendedName>
        <fullName evidence="4">Phosphoprotein</fullName>
    </recommendedName>
    <alternativeName>
        <fullName evidence="10">Protein M1</fullName>
    </alternativeName>
</protein>
<keyword evidence="5" id="KW-0597">Phosphoprotein</keyword>
<keyword evidence="9" id="KW-1035">Host cytoplasm</keyword>
<comment type="subunit">
    <text evidence="11">Homodimer. Interacts with the L polymerase; the association of P and L forms the polymerase complex and positions P optimally for encapsidation of newly synthesized genomes with the nucleoprotein. Interacts (via N-terminus) with N(0). Interacts (via C-terminus) with N in ribonucleocapsid (via C-terminus); this interaction allows to package the L polymerase in the virion and positions the polymerase on the template, since P acts as a bridge between N and L.</text>
</comment>
<keyword evidence="6" id="KW-0946">Virion</keyword>
<feature type="compositionally biased region" description="Acidic residues" evidence="12">
    <location>
        <begin position="68"/>
        <end position="77"/>
    </location>
</feature>
<evidence type="ECO:0000313" key="13">
    <source>
        <dbReference type="EMBL" id="AGI04015.1"/>
    </source>
</evidence>
<dbReference type="GO" id="GO:0030430">
    <property type="term" value="C:host cell cytoplasm"/>
    <property type="evidence" value="ECO:0007669"/>
    <property type="project" value="UniProtKB-SubCell"/>
</dbReference>
<sequence length="273" mass="29803">MSKIVELLKNYPNIMNTMEDIESLEGEVNPKAASVVPGSSKEEPTPSYFLADMLPEEEGEDPKGGVEAGEEEGSTAGDYDDYAVQFEDREWVAGTEISHDGTKHYVITNPVKSNRELTKKWTAGIVGLLKHIEEGAGIKINCEEVEQGIKCQMVTSCPPHDANDTSSSSGDSETCSSPTSDKSKNSTTISSVPDFDHPSIIDLIDRDITLPSLDDSKPGFVLQLPRLFGSREAAINCCKEGEVSIKSAVVAGLRRKGIYNKIRIKFDLDKIQF</sequence>
<dbReference type="Gene3D" id="1.10.8.440">
    <property type="entry name" value="Vesicular stomatitis virus phosphoprotein C-terminal domain"/>
    <property type="match status" value="1"/>
</dbReference>
<feature type="region of interest" description="Disordered" evidence="12">
    <location>
        <begin position="56"/>
        <end position="77"/>
    </location>
</feature>
<evidence type="ECO:0000256" key="7">
    <source>
        <dbReference type="ARBA" id="ARBA00022953"/>
    </source>
</evidence>
<evidence type="ECO:0000256" key="1">
    <source>
        <dbReference type="ARBA" id="ARBA00004192"/>
    </source>
</evidence>
<comment type="similarity">
    <text evidence="3">Belongs to the vesiculovirus protein P family.</text>
</comment>
<keyword evidence="7" id="KW-0693">Viral RNA replication</keyword>
<evidence type="ECO:0000256" key="10">
    <source>
        <dbReference type="ARBA" id="ARBA00032207"/>
    </source>
</evidence>
<name>M4VQS6_9RHAB</name>
<evidence type="ECO:0000256" key="9">
    <source>
        <dbReference type="ARBA" id="ARBA00023200"/>
    </source>
</evidence>
<evidence type="ECO:0000256" key="11">
    <source>
        <dbReference type="ARBA" id="ARBA00050005"/>
    </source>
</evidence>
<organism evidence="13 14">
    <name type="scientific">Vesiculovirus malpais</name>
    <dbReference type="NCBI Taxonomy" id="1972570"/>
    <lineage>
        <taxon>Viruses</taxon>
        <taxon>Riboviria</taxon>
        <taxon>Orthornavirae</taxon>
        <taxon>Negarnaviricota</taxon>
        <taxon>Haploviricotina</taxon>
        <taxon>Monjiviricetes</taxon>
        <taxon>Mononegavirales</taxon>
        <taxon>Rhabdoviridae</taxon>
        <taxon>Alpharhabdovirinae</taxon>
        <taxon>Vesiculovirus</taxon>
    </lineage>
</organism>
<keyword evidence="8" id="KW-0143">Chaperone</keyword>
<evidence type="ECO:0000256" key="2">
    <source>
        <dbReference type="ARBA" id="ARBA00004328"/>
    </source>
</evidence>
<dbReference type="Proteomes" id="UP000169682">
    <property type="component" value="Segment"/>
</dbReference>
<dbReference type="EMBL" id="KC412247">
    <property type="protein sequence ID" value="AGI04015.1"/>
    <property type="molecule type" value="Viral_cRNA"/>
</dbReference>
<comment type="subcellular location">
    <subcellularLocation>
        <location evidence="1">Host cytoplasm</location>
    </subcellularLocation>
    <subcellularLocation>
        <location evidence="2">Virion</location>
    </subcellularLocation>
</comment>
<evidence type="ECO:0000256" key="8">
    <source>
        <dbReference type="ARBA" id="ARBA00023186"/>
    </source>
</evidence>
<reference evidence="13 14" key="1">
    <citation type="journal article" date="2013" name="Virol. J.">
        <title>Malpais spring virus is a new species in the genus vesiculovirus.</title>
        <authorList>
            <person name="Vasilakis N."/>
            <person name="Widen S."/>
            <person name="Travassos da Rosa A.P."/>
            <person name="Wood T.G."/>
            <person name="Walker P.J."/>
            <person name="Holmes E.C."/>
            <person name="Tesh R.B."/>
        </authorList>
    </citation>
    <scope>NUCLEOTIDE SEQUENCE [LARGE SCALE GENOMIC DNA]</scope>
    <source>
        <strain evidence="13">85-488NM</strain>
    </source>
</reference>
<dbReference type="GeneID" id="20964454"/>
<evidence type="ECO:0000256" key="3">
    <source>
        <dbReference type="ARBA" id="ARBA00008502"/>
    </source>
</evidence>
<evidence type="ECO:0000256" key="12">
    <source>
        <dbReference type="SAM" id="MobiDB-lite"/>
    </source>
</evidence>
<evidence type="ECO:0000313" key="14">
    <source>
        <dbReference type="Proteomes" id="UP000169682"/>
    </source>
</evidence>